<dbReference type="Pfam" id="PF06821">
    <property type="entry name" value="Ser_hydrolase"/>
    <property type="match status" value="1"/>
</dbReference>
<dbReference type="GO" id="GO:0016787">
    <property type="term" value="F:hydrolase activity"/>
    <property type="evidence" value="ECO:0007669"/>
    <property type="project" value="UniProtKB-KW"/>
</dbReference>
<feature type="region of interest" description="Disordered" evidence="1">
    <location>
        <begin position="208"/>
        <end position="241"/>
    </location>
</feature>
<dbReference type="RefSeq" id="WP_269275732.1">
    <property type="nucleotide sequence ID" value="NZ_JAPVOI010000003.1"/>
</dbReference>
<dbReference type="SUPFAM" id="SSF53474">
    <property type="entry name" value="alpha/beta-Hydrolases"/>
    <property type="match status" value="1"/>
</dbReference>
<reference evidence="2" key="1">
    <citation type="submission" date="2022-10" db="EMBL/GenBank/DDBJ databases">
        <title>Whole genome sequencing of three plant growth promoting bacteria isolated from Vachellia tortilis subsp. raddiana in Morocco.</title>
        <authorList>
            <person name="Hnini M."/>
            <person name="Zouagui R."/>
            <person name="Zouagui H."/>
            <person name="Chemao Elfihri M.-W."/>
            <person name="Ibrahimi A."/>
            <person name="Sbabou L."/>
            <person name="Aurag J."/>
        </authorList>
    </citation>
    <scope>NUCLEOTIDE SEQUENCE</scope>
    <source>
        <strain evidence="2">LMR678</strain>
    </source>
</reference>
<protein>
    <submittedName>
        <fullName evidence="2">Alpha/beta hydrolase</fullName>
    </submittedName>
</protein>
<gene>
    <name evidence="2" type="ORF">O3W52_04050</name>
</gene>
<proteinExistence type="predicted"/>
<dbReference type="Proteomes" id="UP001079430">
    <property type="component" value="Unassembled WGS sequence"/>
</dbReference>
<organism evidence="2 3">
    <name type="scientific">Sinorhizobium psoraleae</name>
    <dbReference type="NCBI Taxonomy" id="520838"/>
    <lineage>
        <taxon>Bacteria</taxon>
        <taxon>Pseudomonadati</taxon>
        <taxon>Pseudomonadota</taxon>
        <taxon>Alphaproteobacteria</taxon>
        <taxon>Hyphomicrobiales</taxon>
        <taxon>Rhizobiaceae</taxon>
        <taxon>Sinorhizobium/Ensifer group</taxon>
        <taxon>Sinorhizobium</taxon>
    </lineage>
</organism>
<keyword evidence="3" id="KW-1185">Reference proteome</keyword>
<evidence type="ECO:0000313" key="3">
    <source>
        <dbReference type="Proteomes" id="UP001079430"/>
    </source>
</evidence>
<evidence type="ECO:0000256" key="1">
    <source>
        <dbReference type="SAM" id="MobiDB-lite"/>
    </source>
</evidence>
<name>A0ABT4KBE6_9HYPH</name>
<dbReference type="InterPro" id="IPR010662">
    <property type="entry name" value="RBBP9/YdeN"/>
</dbReference>
<dbReference type="Gene3D" id="3.40.50.1820">
    <property type="entry name" value="alpha/beta hydrolase"/>
    <property type="match status" value="1"/>
</dbReference>
<comment type="caution">
    <text evidence="2">The sequence shown here is derived from an EMBL/GenBank/DDBJ whole genome shotgun (WGS) entry which is preliminary data.</text>
</comment>
<dbReference type="InterPro" id="IPR029058">
    <property type="entry name" value="AB_hydrolase_fold"/>
</dbReference>
<accession>A0ABT4KBE6</accession>
<keyword evidence="2" id="KW-0378">Hydrolase</keyword>
<dbReference type="EMBL" id="JAPVOI010000003">
    <property type="protein sequence ID" value="MCZ4089261.1"/>
    <property type="molecule type" value="Genomic_DNA"/>
</dbReference>
<evidence type="ECO:0000313" key="2">
    <source>
        <dbReference type="EMBL" id="MCZ4089261.1"/>
    </source>
</evidence>
<sequence>MAKTLIVPGLFGSGEGHWQRYWLADYPAAAMVEQQDWNHPRLARWQGALEAEILRYETVDLVAHSLGSVLVAALADRPVATRVRSALLVAPCDLDETERLHPGAIDFGPMPNRPLPFRSLVVGSLNDPYMPFARLKSLCEKWGSSLVDLGHAGHINVASGYGRWTHGYNLLRVLEAIADLKPHPPAAGKNTDSLAVVEAGSGLTQAHLFSNRTEGVTPSAPASRLSTRTFAGIPRKSSSPR</sequence>